<dbReference type="AlphaFoldDB" id="A0AAU9TFY9"/>
<dbReference type="EMBL" id="CAKOGL010000004">
    <property type="protein sequence ID" value="CAH2085568.1"/>
    <property type="molecule type" value="Genomic_DNA"/>
</dbReference>
<organism evidence="2 3">
    <name type="scientific">Euphydryas editha</name>
    <name type="common">Edith's checkerspot</name>
    <dbReference type="NCBI Taxonomy" id="104508"/>
    <lineage>
        <taxon>Eukaryota</taxon>
        <taxon>Metazoa</taxon>
        <taxon>Ecdysozoa</taxon>
        <taxon>Arthropoda</taxon>
        <taxon>Hexapoda</taxon>
        <taxon>Insecta</taxon>
        <taxon>Pterygota</taxon>
        <taxon>Neoptera</taxon>
        <taxon>Endopterygota</taxon>
        <taxon>Lepidoptera</taxon>
        <taxon>Glossata</taxon>
        <taxon>Ditrysia</taxon>
        <taxon>Papilionoidea</taxon>
        <taxon>Nymphalidae</taxon>
        <taxon>Nymphalinae</taxon>
        <taxon>Euphydryas</taxon>
    </lineage>
</organism>
<proteinExistence type="predicted"/>
<protein>
    <submittedName>
        <fullName evidence="2">Uncharacterized protein</fullName>
    </submittedName>
</protein>
<evidence type="ECO:0000313" key="2">
    <source>
        <dbReference type="EMBL" id="CAH2085568.1"/>
    </source>
</evidence>
<feature type="compositionally biased region" description="Basic and acidic residues" evidence="1">
    <location>
        <begin position="1"/>
        <end position="24"/>
    </location>
</feature>
<evidence type="ECO:0000256" key="1">
    <source>
        <dbReference type="SAM" id="MobiDB-lite"/>
    </source>
</evidence>
<gene>
    <name evidence="2" type="ORF">EEDITHA_LOCUS2025</name>
</gene>
<comment type="caution">
    <text evidence="2">The sequence shown here is derived from an EMBL/GenBank/DDBJ whole genome shotgun (WGS) entry which is preliminary data.</text>
</comment>
<reference evidence="2" key="1">
    <citation type="submission" date="2022-03" db="EMBL/GenBank/DDBJ databases">
        <authorList>
            <person name="Tunstrom K."/>
        </authorList>
    </citation>
    <scope>NUCLEOTIDE SEQUENCE</scope>
</reference>
<dbReference type="Proteomes" id="UP001153954">
    <property type="component" value="Unassembled WGS sequence"/>
</dbReference>
<evidence type="ECO:0000313" key="3">
    <source>
        <dbReference type="Proteomes" id="UP001153954"/>
    </source>
</evidence>
<feature type="region of interest" description="Disordered" evidence="1">
    <location>
        <begin position="1"/>
        <end position="27"/>
    </location>
</feature>
<accession>A0AAU9TFY9</accession>
<name>A0AAU9TFY9_EUPED</name>
<sequence length="83" mass="9501">MHETRGLHNNEYEKSIESNRDRFPSMKNNSPIDLYISIIINIRSYIKLLIILISAESSAYGTVENEPHCGGLGTRRCFVETSR</sequence>
<keyword evidence="3" id="KW-1185">Reference proteome</keyword>